<dbReference type="EMBL" id="JBHLZN010000002">
    <property type="protein sequence ID" value="MFB9886265.1"/>
    <property type="molecule type" value="Genomic_DNA"/>
</dbReference>
<dbReference type="SUPFAM" id="SSF52499">
    <property type="entry name" value="Isochorismatase-like hydrolases"/>
    <property type="match status" value="1"/>
</dbReference>
<dbReference type="PANTHER" id="PTHR43540:SF15">
    <property type="entry name" value="BLR5631 PROTEIN"/>
    <property type="match status" value="1"/>
</dbReference>
<feature type="domain" description="Isochorismatase-like" evidence="2">
    <location>
        <begin position="5"/>
        <end position="162"/>
    </location>
</feature>
<organism evidence="3 4">
    <name type="scientific">Balneatrix alpica</name>
    <dbReference type="NCBI Taxonomy" id="75684"/>
    <lineage>
        <taxon>Bacteria</taxon>
        <taxon>Pseudomonadati</taxon>
        <taxon>Pseudomonadota</taxon>
        <taxon>Gammaproteobacteria</taxon>
        <taxon>Oceanospirillales</taxon>
        <taxon>Balneatrichaceae</taxon>
        <taxon>Balneatrix</taxon>
    </lineage>
</organism>
<sequence>MTRPALIVIDLQNDYFPTGHYPLHRSEEVRQHCQQAIELAQQQGWPVILVQHLADPAKGLAPFFNEGTEGATIHPQIATAAKGAPVVIKRYADAFEQTELAAVLDKWEVDTLLLCGMMTQNCVTHTALSKAAEGYQIKVLGDCCTTVDKMLHLIALNALSTRVELTSLPQLVQA</sequence>
<proteinExistence type="predicted"/>
<dbReference type="Proteomes" id="UP001589628">
    <property type="component" value="Unassembled WGS sequence"/>
</dbReference>
<dbReference type="PANTHER" id="PTHR43540">
    <property type="entry name" value="PEROXYUREIDOACRYLATE/UREIDOACRYLATE AMIDOHYDROLASE-RELATED"/>
    <property type="match status" value="1"/>
</dbReference>
<reference evidence="3 4" key="1">
    <citation type="submission" date="2024-09" db="EMBL/GenBank/DDBJ databases">
        <authorList>
            <person name="Sun Q."/>
            <person name="Mori K."/>
        </authorList>
    </citation>
    <scope>NUCLEOTIDE SEQUENCE [LARGE SCALE GENOMIC DNA]</scope>
    <source>
        <strain evidence="3 4">ATCC 51285</strain>
    </source>
</reference>
<evidence type="ECO:0000259" key="2">
    <source>
        <dbReference type="Pfam" id="PF00857"/>
    </source>
</evidence>
<evidence type="ECO:0000313" key="3">
    <source>
        <dbReference type="EMBL" id="MFB9886265.1"/>
    </source>
</evidence>
<protein>
    <submittedName>
        <fullName evidence="3">Cysteine hydrolase family protein</fullName>
    </submittedName>
</protein>
<name>A0ABV5ZAG1_9GAMM</name>
<dbReference type="GO" id="GO:0016787">
    <property type="term" value="F:hydrolase activity"/>
    <property type="evidence" value="ECO:0007669"/>
    <property type="project" value="UniProtKB-KW"/>
</dbReference>
<dbReference type="InterPro" id="IPR050272">
    <property type="entry name" value="Isochorismatase-like_hydrls"/>
</dbReference>
<dbReference type="CDD" id="cd01014">
    <property type="entry name" value="nicotinamidase_related"/>
    <property type="match status" value="1"/>
</dbReference>
<dbReference type="InterPro" id="IPR036380">
    <property type="entry name" value="Isochorismatase-like_sf"/>
</dbReference>
<dbReference type="Pfam" id="PF00857">
    <property type="entry name" value="Isochorismatase"/>
    <property type="match status" value="1"/>
</dbReference>
<comment type="caution">
    <text evidence="3">The sequence shown here is derived from an EMBL/GenBank/DDBJ whole genome shotgun (WGS) entry which is preliminary data.</text>
</comment>
<keyword evidence="1 3" id="KW-0378">Hydrolase</keyword>
<gene>
    <name evidence="3" type="ORF">ACFFLH_07590</name>
</gene>
<dbReference type="InterPro" id="IPR000868">
    <property type="entry name" value="Isochorismatase-like_dom"/>
</dbReference>
<evidence type="ECO:0000256" key="1">
    <source>
        <dbReference type="ARBA" id="ARBA00022801"/>
    </source>
</evidence>
<dbReference type="RefSeq" id="WP_027311744.1">
    <property type="nucleotide sequence ID" value="NZ_JBHLZN010000002.1"/>
</dbReference>
<evidence type="ECO:0000313" key="4">
    <source>
        <dbReference type="Proteomes" id="UP001589628"/>
    </source>
</evidence>
<dbReference type="Gene3D" id="3.40.50.850">
    <property type="entry name" value="Isochorismatase-like"/>
    <property type="match status" value="1"/>
</dbReference>
<keyword evidence="4" id="KW-1185">Reference proteome</keyword>
<accession>A0ABV5ZAG1</accession>